<dbReference type="InterPro" id="IPR015896">
    <property type="entry name" value="4pyrrol_synth_GluRdtase_dimer"/>
</dbReference>
<feature type="compositionally biased region" description="Basic and acidic residues" evidence="15">
    <location>
        <begin position="460"/>
        <end position="473"/>
    </location>
</feature>
<comment type="domain">
    <text evidence="9">Possesses an unusual extended V-shaped dimeric structure with each monomer consisting of three distinct domains arranged along a curved 'spinal' alpha-helix. The N-terminal catalytic domain specifically recognizes the glutamate moiety of the substrate. The second domain is the NADPH-binding domain, and the third C-terminal domain is responsible for dimerization.</text>
</comment>
<dbReference type="FunFam" id="3.40.50.720:FF:000031">
    <property type="entry name" value="Glutamyl-tRNA reductase"/>
    <property type="match status" value="1"/>
</dbReference>
<keyword evidence="5 9" id="KW-0560">Oxidoreductase</keyword>
<comment type="pathway">
    <text evidence="1 9 14">Porphyrin-containing compound metabolism; protoporphyrin-IX biosynthesis; 5-aminolevulinate from L-glutamyl-tRNA(Glu): step 1/2.</text>
</comment>
<proteinExistence type="inferred from homology"/>
<feature type="binding site" evidence="9 11">
    <location>
        <position position="147"/>
    </location>
    <ligand>
        <name>substrate</name>
    </ligand>
</feature>
<dbReference type="InterPro" id="IPR036453">
    <property type="entry name" value="GluRdtase_dimer_dom_sf"/>
</dbReference>
<feature type="domain" description="Quinate/shikimate 5-dehydrogenase/glutamyl-tRNA reductase" evidence="17">
    <location>
        <begin position="199"/>
        <end position="332"/>
    </location>
</feature>
<dbReference type="Gene3D" id="3.40.50.720">
    <property type="entry name" value="NAD(P)-binding Rossmann-like Domain"/>
    <property type="match status" value="1"/>
</dbReference>
<sequence>MESDSSANRFSSAAGANRAEKEGWEMHLLAVGLNHRTAPVEIRERCTFQPEQLPEAYRTLLTHRSLVEAVIVATCNRTELYLVTDRRTMKAAEEEALSFMVRRFRLPADGLRPHLVVLRDREAVRHLFRVAAGLDSMVLGETEILGQVREAWETARAHRATGKLLNVLFQRAIAFAKRAHTTWRVNDRPLSVPYVAIGLARTFFGDLASKRVFVVGAGETGRLLLRHFADQGVRALFIANRTPERAEELARRFGAKAVPFARRVEIAREADVVATATSAPEPIFTRPALEAALGRRERPLLFLDLAVPRDVDPALHGLGQVFVYDIDDLQGIVEENLAERRRIAAAIERTIDGEVAAYERWLETLDAVPVIAALQAKGMALQAETMESLLRKLPPLDERSRRLLEKHTKNLVNRLLQDAVLYLKETAGTREGRAAQAAIVQSFRLEPYLAVRSGSEEETGERPAPEAPRRDPRVGGVRLVRRSEPATT</sequence>
<evidence type="ECO:0000259" key="16">
    <source>
        <dbReference type="Pfam" id="PF00745"/>
    </source>
</evidence>
<dbReference type="InterPro" id="IPR036343">
    <property type="entry name" value="GluRdtase_N_sf"/>
</dbReference>
<keyword evidence="6 9" id="KW-0627">Porphyrin biosynthesis</keyword>
<dbReference type="NCBIfam" id="TIGR01035">
    <property type="entry name" value="hemA"/>
    <property type="match status" value="1"/>
</dbReference>
<evidence type="ECO:0000259" key="18">
    <source>
        <dbReference type="Pfam" id="PF05201"/>
    </source>
</evidence>
<dbReference type="CDD" id="cd05213">
    <property type="entry name" value="NAD_bind_Glutamyl_tRNA_reduct"/>
    <property type="match status" value="1"/>
</dbReference>
<feature type="site" description="Important for activity" evidence="9 13">
    <location>
        <position position="126"/>
    </location>
</feature>
<dbReference type="FunFam" id="3.30.460.30:FF:000001">
    <property type="entry name" value="Glutamyl-tRNA reductase"/>
    <property type="match status" value="1"/>
</dbReference>
<comment type="caution">
    <text evidence="19">The sequence shown here is derived from an EMBL/GenBank/DDBJ whole genome shotgun (WGS) entry which is preliminary data.</text>
</comment>
<feature type="region of interest" description="Disordered" evidence="15">
    <location>
        <begin position="451"/>
        <end position="488"/>
    </location>
</feature>
<dbReference type="Pfam" id="PF01488">
    <property type="entry name" value="Shikimate_DH"/>
    <property type="match status" value="1"/>
</dbReference>
<dbReference type="PANTHER" id="PTHR43013:SF1">
    <property type="entry name" value="GLUTAMYL-TRNA REDUCTASE"/>
    <property type="match status" value="1"/>
</dbReference>
<dbReference type="GO" id="GO:0019353">
    <property type="term" value="P:protoporphyrinogen IX biosynthetic process from glutamate"/>
    <property type="evidence" value="ECO:0007669"/>
    <property type="project" value="TreeGrafter"/>
</dbReference>
<feature type="binding site" evidence="9 12">
    <location>
        <begin position="216"/>
        <end position="221"/>
    </location>
    <ligand>
        <name>NADP(+)</name>
        <dbReference type="ChEBI" id="CHEBI:58349"/>
    </ligand>
</feature>
<evidence type="ECO:0000256" key="10">
    <source>
        <dbReference type="PIRSR" id="PIRSR000445-1"/>
    </source>
</evidence>
<evidence type="ECO:0000256" key="15">
    <source>
        <dbReference type="SAM" id="MobiDB-lite"/>
    </source>
</evidence>
<dbReference type="GO" id="GO:0050661">
    <property type="term" value="F:NADP binding"/>
    <property type="evidence" value="ECO:0007669"/>
    <property type="project" value="InterPro"/>
</dbReference>
<evidence type="ECO:0000256" key="7">
    <source>
        <dbReference type="ARBA" id="ARBA00047464"/>
    </source>
</evidence>
<dbReference type="AlphaFoldDB" id="A0A2T5GB78"/>
<dbReference type="Proteomes" id="UP000244180">
    <property type="component" value="Unassembled WGS sequence"/>
</dbReference>
<dbReference type="EMBL" id="PEBV01000016">
    <property type="protein sequence ID" value="PTQ53449.1"/>
    <property type="molecule type" value="Genomic_DNA"/>
</dbReference>
<evidence type="ECO:0000256" key="2">
    <source>
        <dbReference type="ARBA" id="ARBA00005916"/>
    </source>
</evidence>
<dbReference type="InterPro" id="IPR015895">
    <property type="entry name" value="4pyrrol_synth_GluRdtase_N"/>
</dbReference>
<evidence type="ECO:0000256" key="3">
    <source>
        <dbReference type="ARBA" id="ARBA00012970"/>
    </source>
</evidence>
<keyword evidence="4 9" id="KW-0521">NADP</keyword>
<dbReference type="GO" id="GO:0008883">
    <property type="term" value="F:glutamyl-tRNA reductase activity"/>
    <property type="evidence" value="ECO:0007669"/>
    <property type="project" value="UniProtKB-UniRule"/>
</dbReference>
<evidence type="ECO:0000256" key="12">
    <source>
        <dbReference type="PIRSR" id="PIRSR000445-3"/>
    </source>
</evidence>
<dbReference type="PROSITE" id="PS00747">
    <property type="entry name" value="GLUTR"/>
    <property type="match status" value="1"/>
</dbReference>
<evidence type="ECO:0000256" key="1">
    <source>
        <dbReference type="ARBA" id="ARBA00005059"/>
    </source>
</evidence>
<gene>
    <name evidence="9" type="primary">hemA</name>
    <name evidence="19" type="ORF">HSCHL_2077</name>
</gene>
<dbReference type="UniPathway" id="UPA00251">
    <property type="reaction ID" value="UER00316"/>
</dbReference>
<organism evidence="19 20">
    <name type="scientific">Hydrogenibacillus schlegelii</name>
    <name type="common">Bacillus schlegelii</name>
    <dbReference type="NCBI Taxonomy" id="1484"/>
    <lineage>
        <taxon>Bacteria</taxon>
        <taxon>Bacillati</taxon>
        <taxon>Bacillota</taxon>
        <taxon>Bacilli</taxon>
        <taxon>Bacillales</taxon>
        <taxon>Bacillales Family X. Incertae Sedis</taxon>
        <taxon>Hydrogenibacillus</taxon>
    </lineage>
</organism>
<dbReference type="SUPFAM" id="SSF69075">
    <property type="entry name" value="Glutamyl tRNA-reductase dimerization domain"/>
    <property type="match status" value="1"/>
</dbReference>
<evidence type="ECO:0000256" key="14">
    <source>
        <dbReference type="RuleBase" id="RU000584"/>
    </source>
</evidence>
<comment type="catalytic activity">
    <reaction evidence="7 9 14">
        <text>(S)-4-amino-5-oxopentanoate + tRNA(Glu) + NADP(+) = L-glutamyl-tRNA(Glu) + NADPH + H(+)</text>
        <dbReference type="Rhea" id="RHEA:12344"/>
        <dbReference type="Rhea" id="RHEA-COMP:9663"/>
        <dbReference type="Rhea" id="RHEA-COMP:9680"/>
        <dbReference type="ChEBI" id="CHEBI:15378"/>
        <dbReference type="ChEBI" id="CHEBI:57501"/>
        <dbReference type="ChEBI" id="CHEBI:57783"/>
        <dbReference type="ChEBI" id="CHEBI:58349"/>
        <dbReference type="ChEBI" id="CHEBI:78442"/>
        <dbReference type="ChEBI" id="CHEBI:78520"/>
        <dbReference type="EC" id="1.2.1.70"/>
    </reaction>
</comment>
<evidence type="ECO:0000256" key="8">
    <source>
        <dbReference type="ARBA" id="ARBA00068659"/>
    </source>
</evidence>
<dbReference type="SUPFAM" id="SSF51735">
    <property type="entry name" value="NAD(P)-binding Rossmann-fold domains"/>
    <property type="match status" value="1"/>
</dbReference>
<comment type="function">
    <text evidence="9">Catalyzes the NADPH-dependent reduction of glutamyl-tRNA(Glu) to glutamate 1-semialdehyde (GSA).</text>
</comment>
<dbReference type="Pfam" id="PF05201">
    <property type="entry name" value="GlutR_N"/>
    <property type="match status" value="1"/>
</dbReference>
<dbReference type="EC" id="1.2.1.70" evidence="3 9"/>
<comment type="miscellaneous">
    <text evidence="9">During catalysis, the active site Cys acts as a nucleophile attacking the alpha-carbonyl group of tRNA-bound glutamate with the formation of a thioester intermediate between enzyme and glutamate, and the concomitant release of tRNA(Glu). The thioester intermediate is finally reduced by direct hydride transfer from NADPH, to form the product GSA.</text>
</comment>
<dbReference type="HAMAP" id="MF_00087">
    <property type="entry name" value="Glu_tRNA_reductase"/>
    <property type="match status" value="1"/>
</dbReference>
<evidence type="ECO:0000256" key="5">
    <source>
        <dbReference type="ARBA" id="ARBA00023002"/>
    </source>
</evidence>
<evidence type="ECO:0000256" key="11">
    <source>
        <dbReference type="PIRSR" id="PIRSR000445-2"/>
    </source>
</evidence>
<accession>A0A2T5GB78</accession>
<feature type="domain" description="Glutamyl-tRNA reductase N-terminal" evidence="18">
    <location>
        <begin position="31"/>
        <end position="181"/>
    </location>
</feature>
<protein>
    <recommendedName>
        <fullName evidence="8 9">Glutamyl-tRNA reductase</fullName>
        <shortName evidence="9">GluTR</shortName>
        <ecNumber evidence="3 9">1.2.1.70</ecNumber>
    </recommendedName>
</protein>
<reference evidence="19 20" key="1">
    <citation type="submission" date="2017-08" db="EMBL/GenBank/DDBJ databases">
        <title>Burning lignite coal seam in the remote Altai Mountains harbors a hydrogen-driven thermophilic microbial community.</title>
        <authorList>
            <person name="Kadnikov V.V."/>
            <person name="Mardanov A.V."/>
            <person name="Ivasenko D."/>
            <person name="Beletsky A.V."/>
            <person name="Karnachuk O.V."/>
            <person name="Ravin N.V."/>
        </authorList>
    </citation>
    <scope>NUCLEOTIDE SEQUENCE [LARGE SCALE GENOMIC DNA]</scope>
    <source>
        <strain evidence="19">AL33</strain>
    </source>
</reference>
<dbReference type="InterPro" id="IPR006151">
    <property type="entry name" value="Shikm_DH/Glu-tRNA_Rdtase"/>
</dbReference>
<evidence type="ECO:0000256" key="6">
    <source>
        <dbReference type="ARBA" id="ARBA00023244"/>
    </source>
</evidence>
<evidence type="ECO:0000256" key="9">
    <source>
        <dbReference type="HAMAP-Rule" id="MF_00087"/>
    </source>
</evidence>
<evidence type="ECO:0000313" key="19">
    <source>
        <dbReference type="EMBL" id="PTQ53449.1"/>
    </source>
</evidence>
<dbReference type="Gene3D" id="3.30.460.30">
    <property type="entry name" value="Glutamyl-tRNA reductase, N-terminal domain"/>
    <property type="match status" value="1"/>
</dbReference>
<dbReference type="InterPro" id="IPR000343">
    <property type="entry name" value="4pyrrol_synth_GluRdtase"/>
</dbReference>
<dbReference type="PANTHER" id="PTHR43013">
    <property type="entry name" value="GLUTAMYL-TRNA REDUCTASE"/>
    <property type="match status" value="1"/>
</dbReference>
<feature type="binding site" evidence="9 11">
    <location>
        <begin position="141"/>
        <end position="143"/>
    </location>
    <ligand>
        <name>substrate</name>
    </ligand>
</feature>
<name>A0A2T5GB78_HYDSH</name>
<dbReference type="InterPro" id="IPR018214">
    <property type="entry name" value="GluRdtase_CS"/>
</dbReference>
<feature type="active site" description="Nucleophile" evidence="9 10">
    <location>
        <position position="75"/>
    </location>
</feature>
<evidence type="ECO:0000256" key="4">
    <source>
        <dbReference type="ARBA" id="ARBA00022857"/>
    </source>
</evidence>
<feature type="binding site" evidence="9 11">
    <location>
        <begin position="74"/>
        <end position="77"/>
    </location>
    <ligand>
        <name>substrate</name>
    </ligand>
</feature>
<dbReference type="PIRSF" id="PIRSF000445">
    <property type="entry name" value="4pyrrol_synth_GluRdtase"/>
    <property type="match status" value="1"/>
</dbReference>
<evidence type="ECO:0000259" key="17">
    <source>
        <dbReference type="Pfam" id="PF01488"/>
    </source>
</evidence>
<evidence type="ECO:0000313" key="20">
    <source>
        <dbReference type="Proteomes" id="UP000244180"/>
    </source>
</evidence>
<dbReference type="SUPFAM" id="SSF69742">
    <property type="entry name" value="Glutamyl tRNA-reductase catalytic, N-terminal domain"/>
    <property type="match status" value="1"/>
</dbReference>
<evidence type="ECO:0000256" key="13">
    <source>
        <dbReference type="PIRSR" id="PIRSR000445-4"/>
    </source>
</evidence>
<comment type="subunit">
    <text evidence="9">Homodimer.</text>
</comment>
<feature type="binding site" evidence="9 11">
    <location>
        <position position="136"/>
    </location>
    <ligand>
        <name>substrate</name>
    </ligand>
</feature>
<feature type="domain" description="Tetrapyrrole biosynthesis glutamyl-tRNA reductase dimerisation" evidence="16">
    <location>
        <begin position="347"/>
        <end position="444"/>
    </location>
</feature>
<dbReference type="Pfam" id="PF00745">
    <property type="entry name" value="GlutR_dimer"/>
    <property type="match status" value="1"/>
</dbReference>
<dbReference type="InterPro" id="IPR036291">
    <property type="entry name" value="NAD(P)-bd_dom_sf"/>
</dbReference>
<comment type="similarity">
    <text evidence="2 9 14">Belongs to the glutamyl-tRNA reductase family.</text>
</comment>